<comment type="subcellular location">
    <subcellularLocation>
        <location evidence="1">Membrane</location>
        <topology evidence="1">Multi-pass membrane protein</topology>
    </subcellularLocation>
</comment>
<feature type="domain" description="Peptidase S54 rhomboid" evidence="6">
    <location>
        <begin position="85"/>
        <end position="224"/>
    </location>
</feature>
<feature type="transmembrane region" description="Helical" evidence="5">
    <location>
        <begin position="149"/>
        <end position="170"/>
    </location>
</feature>
<keyword evidence="4 5" id="KW-0472">Membrane</keyword>
<proteinExistence type="predicted"/>
<dbReference type="SUPFAM" id="SSF144091">
    <property type="entry name" value="Rhomboid-like"/>
    <property type="match status" value="1"/>
</dbReference>
<protein>
    <submittedName>
        <fullName evidence="7">Rhomboid family intramembrane serine protease</fullName>
        <ecNumber evidence="7">3.4.21.-</ecNumber>
    </submittedName>
</protein>
<keyword evidence="2 5" id="KW-0812">Transmembrane</keyword>
<keyword evidence="3 5" id="KW-1133">Transmembrane helix</keyword>
<keyword evidence="7" id="KW-0645">Protease</keyword>
<keyword evidence="7" id="KW-0378">Hydrolase</keyword>
<dbReference type="Pfam" id="PF01694">
    <property type="entry name" value="Rhomboid"/>
    <property type="match status" value="1"/>
</dbReference>
<name>A0ABW8UQC8_9RHOB</name>
<dbReference type="GO" id="GO:0008233">
    <property type="term" value="F:peptidase activity"/>
    <property type="evidence" value="ECO:0007669"/>
    <property type="project" value="UniProtKB-KW"/>
</dbReference>
<dbReference type="InterPro" id="IPR035952">
    <property type="entry name" value="Rhomboid-like_sf"/>
</dbReference>
<evidence type="ECO:0000259" key="6">
    <source>
        <dbReference type="Pfam" id="PF01694"/>
    </source>
</evidence>
<keyword evidence="8" id="KW-1185">Reference proteome</keyword>
<evidence type="ECO:0000256" key="2">
    <source>
        <dbReference type="ARBA" id="ARBA00022692"/>
    </source>
</evidence>
<dbReference type="Gene3D" id="1.20.1540.10">
    <property type="entry name" value="Rhomboid-like"/>
    <property type="match status" value="1"/>
</dbReference>
<evidence type="ECO:0000313" key="7">
    <source>
        <dbReference type="EMBL" id="MFL4468944.1"/>
    </source>
</evidence>
<feature type="transmembrane region" description="Helical" evidence="5">
    <location>
        <begin position="182"/>
        <end position="204"/>
    </location>
</feature>
<evidence type="ECO:0000256" key="5">
    <source>
        <dbReference type="SAM" id="Phobius"/>
    </source>
</evidence>
<accession>A0ABW8UQC8</accession>
<dbReference type="GO" id="GO:0006508">
    <property type="term" value="P:proteolysis"/>
    <property type="evidence" value="ECO:0007669"/>
    <property type="project" value="UniProtKB-KW"/>
</dbReference>
<comment type="caution">
    <text evidence="7">The sequence shown here is derived from an EMBL/GenBank/DDBJ whole genome shotgun (WGS) entry which is preliminary data.</text>
</comment>
<sequence length="238" mass="25495">MGPTVVKQAKPMSYTREPSPVNPLPPAVWLLFAALALPELIFSAGEAGLAGGPGAVGWRLNALNAYSFSGEAFDFMVEKGRLLPEHMLRFVTYPFVFGSFTSSLFAGVILLAMGKMVGEVLGGWAVVLMFFLSGIFGALVFGLLTNQPWLVGAYPCVYGLIGTYTFLYWQRQVASGGPQGQAFMLIGVLMGIQLVFGMLFQVGYAWVGELAGFVAGFALTAFVVPGGMARVLSALRRR</sequence>
<dbReference type="Proteomes" id="UP001627408">
    <property type="component" value="Unassembled WGS sequence"/>
</dbReference>
<feature type="transmembrane region" description="Helical" evidence="5">
    <location>
        <begin position="90"/>
        <end position="113"/>
    </location>
</feature>
<dbReference type="RefSeq" id="WP_407590694.1">
    <property type="nucleotide sequence ID" value="NZ_JBHDIY010000002.1"/>
</dbReference>
<dbReference type="EMBL" id="JBHDIY010000002">
    <property type="protein sequence ID" value="MFL4468944.1"/>
    <property type="molecule type" value="Genomic_DNA"/>
</dbReference>
<evidence type="ECO:0000313" key="8">
    <source>
        <dbReference type="Proteomes" id="UP001627408"/>
    </source>
</evidence>
<evidence type="ECO:0000256" key="3">
    <source>
        <dbReference type="ARBA" id="ARBA00022989"/>
    </source>
</evidence>
<feature type="transmembrane region" description="Helical" evidence="5">
    <location>
        <begin position="210"/>
        <end position="232"/>
    </location>
</feature>
<evidence type="ECO:0000256" key="4">
    <source>
        <dbReference type="ARBA" id="ARBA00023136"/>
    </source>
</evidence>
<evidence type="ECO:0000256" key="1">
    <source>
        <dbReference type="ARBA" id="ARBA00004141"/>
    </source>
</evidence>
<dbReference type="EC" id="3.4.21.-" evidence="7"/>
<gene>
    <name evidence="7" type="ORF">ACERZ8_03315</name>
</gene>
<organism evidence="7 8">
    <name type="scientific">Tateyamaria armeniaca</name>
    <dbReference type="NCBI Taxonomy" id="2518930"/>
    <lineage>
        <taxon>Bacteria</taxon>
        <taxon>Pseudomonadati</taxon>
        <taxon>Pseudomonadota</taxon>
        <taxon>Alphaproteobacteria</taxon>
        <taxon>Rhodobacterales</taxon>
        <taxon>Roseobacteraceae</taxon>
        <taxon>Tateyamaria</taxon>
    </lineage>
</organism>
<feature type="transmembrane region" description="Helical" evidence="5">
    <location>
        <begin position="120"/>
        <end position="143"/>
    </location>
</feature>
<reference evidence="7 8" key="1">
    <citation type="submission" date="2024-08" db="EMBL/GenBank/DDBJ databases">
        <title>Tateyamaria sp. nov., isolated from marine algae.</title>
        <authorList>
            <person name="Choi B.J."/>
            <person name="Kim J.M."/>
            <person name="Lee J.K."/>
            <person name="Choi D.G."/>
            <person name="Bayburt H."/>
            <person name="Baek J.H."/>
            <person name="Han D.M."/>
            <person name="Jeon C.O."/>
        </authorList>
    </citation>
    <scope>NUCLEOTIDE SEQUENCE [LARGE SCALE GENOMIC DNA]</scope>
    <source>
        <strain evidence="7 8">KMU-156</strain>
    </source>
</reference>
<dbReference type="InterPro" id="IPR022764">
    <property type="entry name" value="Peptidase_S54_rhomboid_dom"/>
</dbReference>